<dbReference type="EMBL" id="LXIE01000001">
    <property type="protein sequence ID" value="OAD92619.1"/>
    <property type="molecule type" value="Genomic_DNA"/>
</dbReference>
<proteinExistence type="predicted"/>
<dbReference type="InterPro" id="IPR012657">
    <property type="entry name" value="23S_rRNA-intervening_sequence"/>
</dbReference>
<dbReference type="OrthoDB" id="285993at2"/>
<name>A0A1A9LGV1_9FLAO</name>
<sequence>MEPKKENIIIDKTFKFSLDIISLYKKLQNEKEYILSKQLLRSATSIGANVEEASAAQSKKDFINKMSIASKEARETKYWLNLLDKSNLTQLNISPFLTEIEHIINILTKIIITAQTNLKNNNI</sequence>
<dbReference type="Gene3D" id="1.20.1440.60">
    <property type="entry name" value="23S rRNA-intervening sequence"/>
    <property type="match status" value="1"/>
</dbReference>
<evidence type="ECO:0000313" key="1">
    <source>
        <dbReference type="EMBL" id="OAD92619.1"/>
    </source>
</evidence>
<dbReference type="SUPFAM" id="SSF158446">
    <property type="entry name" value="IVS-encoded protein-like"/>
    <property type="match status" value="1"/>
</dbReference>
<dbReference type="AlphaFoldDB" id="A0A1A9LGV1"/>
<accession>A0A1A9LGV1</accession>
<dbReference type="Pfam" id="PF05635">
    <property type="entry name" value="23S_rRNA_IVP"/>
    <property type="match status" value="1"/>
</dbReference>
<dbReference type="STRING" id="1385699.A7A78_01540"/>
<comment type="caution">
    <text evidence="1">The sequence shown here is derived from an EMBL/GenBank/DDBJ whole genome shotgun (WGS) entry which is preliminary data.</text>
</comment>
<dbReference type="InterPro" id="IPR036583">
    <property type="entry name" value="23S_rRNA_IVS_sf"/>
</dbReference>
<gene>
    <name evidence="1" type="ORF">A7A78_01540</name>
</gene>
<evidence type="ECO:0000313" key="2">
    <source>
        <dbReference type="Proteomes" id="UP000077552"/>
    </source>
</evidence>
<organism evidence="1 2">
    <name type="scientific">Aequorivita soesokkakensis</name>
    <dbReference type="NCBI Taxonomy" id="1385699"/>
    <lineage>
        <taxon>Bacteria</taxon>
        <taxon>Pseudomonadati</taxon>
        <taxon>Bacteroidota</taxon>
        <taxon>Flavobacteriia</taxon>
        <taxon>Flavobacteriales</taxon>
        <taxon>Flavobacteriaceae</taxon>
        <taxon>Aequorivita</taxon>
    </lineage>
</organism>
<dbReference type="PANTHER" id="PTHR38471:SF2">
    <property type="entry name" value="FOUR HELIX BUNDLE PROTEIN"/>
    <property type="match status" value="1"/>
</dbReference>
<reference evidence="1 2" key="1">
    <citation type="submission" date="2016-05" db="EMBL/GenBank/DDBJ databases">
        <title>Genome sequencing of Vitellibacter soesokkakensis RSSK-12.</title>
        <authorList>
            <person name="Thevarajoo S."/>
            <person name="Selvaratnam C."/>
            <person name="Goh K.M."/>
            <person name="Chan K.-G."/>
            <person name="Chong C.S."/>
        </authorList>
    </citation>
    <scope>NUCLEOTIDE SEQUENCE [LARGE SCALE GENOMIC DNA]</scope>
    <source>
        <strain evidence="1 2">RSSK-12</strain>
    </source>
</reference>
<dbReference type="RefSeq" id="WP_068760554.1">
    <property type="nucleotide sequence ID" value="NZ_LXIE01000001.1"/>
</dbReference>
<dbReference type="PANTHER" id="PTHR38471">
    <property type="entry name" value="FOUR HELIX BUNDLE PROTEIN"/>
    <property type="match status" value="1"/>
</dbReference>
<keyword evidence="2" id="KW-1185">Reference proteome</keyword>
<dbReference type="NCBIfam" id="TIGR02436">
    <property type="entry name" value="four helix bundle protein"/>
    <property type="match status" value="1"/>
</dbReference>
<dbReference type="PIRSF" id="PIRSF035652">
    <property type="entry name" value="CHP02436"/>
    <property type="match status" value="1"/>
</dbReference>
<dbReference type="Proteomes" id="UP000077552">
    <property type="component" value="Unassembled WGS sequence"/>
</dbReference>
<protein>
    <submittedName>
        <fullName evidence="1">Four helix bundle protein</fullName>
    </submittedName>
</protein>